<accession>A0A1Y2N6J9</accession>
<keyword evidence="3" id="KW-0238">DNA-binding</keyword>
<comment type="caution">
    <text evidence="6">The sequence shown here is derived from an EMBL/GenBank/DDBJ whole genome shotgun (WGS) entry which is preliminary data.</text>
</comment>
<dbReference type="OrthoDB" id="3176554at2"/>
<dbReference type="InterPro" id="IPR005119">
    <property type="entry name" value="LysR_subst-bd"/>
</dbReference>
<dbReference type="Pfam" id="PF03466">
    <property type="entry name" value="LysR_substrate"/>
    <property type="match status" value="1"/>
</dbReference>
<keyword evidence="4" id="KW-0804">Transcription</keyword>
<dbReference type="PROSITE" id="PS50931">
    <property type="entry name" value="HTH_LYSR"/>
    <property type="match status" value="1"/>
</dbReference>
<evidence type="ECO:0000256" key="4">
    <source>
        <dbReference type="ARBA" id="ARBA00023163"/>
    </source>
</evidence>
<dbReference type="SUPFAM" id="SSF53850">
    <property type="entry name" value="Periplasmic binding protein-like II"/>
    <property type="match status" value="1"/>
</dbReference>
<keyword evidence="2" id="KW-0805">Transcription regulation</keyword>
<dbReference type="FunFam" id="1.10.10.10:FF:000001">
    <property type="entry name" value="LysR family transcriptional regulator"/>
    <property type="match status" value="1"/>
</dbReference>
<evidence type="ECO:0000256" key="1">
    <source>
        <dbReference type="ARBA" id="ARBA00009437"/>
    </source>
</evidence>
<keyword evidence="7" id="KW-1185">Reference proteome</keyword>
<feature type="domain" description="HTH lysR-type" evidence="5">
    <location>
        <begin position="1"/>
        <end position="58"/>
    </location>
</feature>
<dbReference type="EMBL" id="MIGB01000003">
    <property type="protein sequence ID" value="OSY43094.1"/>
    <property type="molecule type" value="Genomic_DNA"/>
</dbReference>
<dbReference type="PRINTS" id="PR00039">
    <property type="entry name" value="HTHLYSR"/>
</dbReference>
<evidence type="ECO:0000256" key="3">
    <source>
        <dbReference type="ARBA" id="ARBA00023125"/>
    </source>
</evidence>
<dbReference type="InterPro" id="IPR000847">
    <property type="entry name" value="LysR_HTH_N"/>
</dbReference>
<organism evidence="6 7">
    <name type="scientific">Pseudonocardia autotrophica</name>
    <name type="common">Amycolata autotrophica</name>
    <name type="synonym">Nocardia autotrophica</name>
    <dbReference type="NCBI Taxonomy" id="2074"/>
    <lineage>
        <taxon>Bacteria</taxon>
        <taxon>Bacillati</taxon>
        <taxon>Actinomycetota</taxon>
        <taxon>Actinomycetes</taxon>
        <taxon>Pseudonocardiales</taxon>
        <taxon>Pseudonocardiaceae</taxon>
        <taxon>Pseudonocardia</taxon>
    </lineage>
</organism>
<dbReference type="RefSeq" id="WP_085911039.1">
    <property type="nucleotide sequence ID" value="NZ_AP018920.1"/>
</dbReference>
<dbReference type="Proteomes" id="UP000194360">
    <property type="component" value="Unassembled WGS sequence"/>
</dbReference>
<dbReference type="STRING" id="2074.BG845_00699"/>
<dbReference type="PANTHER" id="PTHR30346:SF0">
    <property type="entry name" value="HCA OPERON TRANSCRIPTIONAL ACTIVATOR HCAR"/>
    <property type="match status" value="1"/>
</dbReference>
<dbReference type="GO" id="GO:0003700">
    <property type="term" value="F:DNA-binding transcription factor activity"/>
    <property type="evidence" value="ECO:0007669"/>
    <property type="project" value="InterPro"/>
</dbReference>
<dbReference type="InterPro" id="IPR036390">
    <property type="entry name" value="WH_DNA-bd_sf"/>
</dbReference>
<dbReference type="SUPFAM" id="SSF46785">
    <property type="entry name" value="Winged helix' DNA-binding domain"/>
    <property type="match status" value="1"/>
</dbReference>
<sequence>MELFHLRYFIAVADELNLTRAAARLHLAASPLSRRIRDLERELGTPLFVRSARGMALTEAGRALLPRAREIVHRVDTLPGEIAAADGHPVASVGMAPDVTAAVRDGYLARLRAAHPALAVRIRPGPSSELAKAVARGDLDLAFVHGRTDDPRLRERRIDSRPAGVAVGHGLGFDDRTEIRLDELAELPYASIRYDAAPAVYRATGELLAVHGVHGRIELDTHSPGDLAHVVAAGQAFTLVALGSGATHKAFVGEPVHVLPVTGADVRLTTEAVWRGDREDDAVVRLLIAAAAR</sequence>
<evidence type="ECO:0000256" key="2">
    <source>
        <dbReference type="ARBA" id="ARBA00023015"/>
    </source>
</evidence>
<dbReference type="AlphaFoldDB" id="A0A1Y2N6J9"/>
<comment type="similarity">
    <text evidence="1">Belongs to the LysR transcriptional regulatory family.</text>
</comment>
<dbReference type="GO" id="GO:0003677">
    <property type="term" value="F:DNA binding"/>
    <property type="evidence" value="ECO:0007669"/>
    <property type="project" value="UniProtKB-KW"/>
</dbReference>
<dbReference type="Pfam" id="PF00126">
    <property type="entry name" value="HTH_1"/>
    <property type="match status" value="1"/>
</dbReference>
<dbReference type="Gene3D" id="1.10.10.10">
    <property type="entry name" value="Winged helix-like DNA-binding domain superfamily/Winged helix DNA-binding domain"/>
    <property type="match status" value="1"/>
</dbReference>
<evidence type="ECO:0000313" key="6">
    <source>
        <dbReference type="EMBL" id="OSY43094.1"/>
    </source>
</evidence>
<dbReference type="Gene3D" id="3.40.190.290">
    <property type="match status" value="1"/>
</dbReference>
<gene>
    <name evidence="6" type="primary">hcaR_1</name>
    <name evidence="6" type="ORF">BG845_00699</name>
</gene>
<dbReference type="InterPro" id="IPR036388">
    <property type="entry name" value="WH-like_DNA-bd_sf"/>
</dbReference>
<name>A0A1Y2N6J9_PSEAH</name>
<proteinExistence type="inferred from homology"/>
<evidence type="ECO:0000259" key="5">
    <source>
        <dbReference type="PROSITE" id="PS50931"/>
    </source>
</evidence>
<protein>
    <submittedName>
        <fullName evidence="6">Hca operon transcriptional activator</fullName>
    </submittedName>
</protein>
<reference evidence="6 7" key="1">
    <citation type="submission" date="2016-09" db="EMBL/GenBank/DDBJ databases">
        <title>Pseudonocardia autotrophica DSM535, a candidate organism with high potential of specific P450 cytochromes.</title>
        <authorList>
            <person name="Grumaz C."/>
            <person name="Vainshtein Y."/>
            <person name="Kirstahler P."/>
            <person name="Sohn K."/>
        </authorList>
    </citation>
    <scope>NUCLEOTIDE SEQUENCE [LARGE SCALE GENOMIC DNA]</scope>
    <source>
        <strain evidence="6 7">DSM 535</strain>
    </source>
</reference>
<dbReference type="GO" id="GO:0032993">
    <property type="term" value="C:protein-DNA complex"/>
    <property type="evidence" value="ECO:0007669"/>
    <property type="project" value="TreeGrafter"/>
</dbReference>
<evidence type="ECO:0000313" key="7">
    <source>
        <dbReference type="Proteomes" id="UP000194360"/>
    </source>
</evidence>
<dbReference type="PANTHER" id="PTHR30346">
    <property type="entry name" value="TRANSCRIPTIONAL DUAL REGULATOR HCAR-RELATED"/>
    <property type="match status" value="1"/>
</dbReference>